<name>A0A087T3K4_STEMI</name>
<dbReference type="STRING" id="407821.A0A087T3K4"/>
<keyword evidence="5" id="KW-0496">Mitochondrion</keyword>
<dbReference type="Proteomes" id="UP000054359">
    <property type="component" value="Unassembled WGS sequence"/>
</dbReference>
<evidence type="ECO:0000256" key="2">
    <source>
        <dbReference type="ARBA" id="ARBA00007645"/>
    </source>
</evidence>
<dbReference type="GO" id="GO:0003735">
    <property type="term" value="F:structural constituent of ribosome"/>
    <property type="evidence" value="ECO:0007669"/>
    <property type="project" value="InterPro"/>
</dbReference>
<sequence>MQSIQFSRTVSSQLKVIRNTLAPLCYVKRDYCISKNFQNSFTNKMLLPMLHIPHITQFRGFKDKDVLTKRCKDCYFQRLDGRWYVFCKTHPRHKQRQKIDEKNLWIITHYTHGT</sequence>
<feature type="non-terminal residue" evidence="8">
    <location>
        <position position="114"/>
    </location>
</feature>
<reference evidence="8 9" key="1">
    <citation type="submission" date="2013-11" db="EMBL/GenBank/DDBJ databases">
        <title>Genome sequencing of Stegodyphus mimosarum.</title>
        <authorList>
            <person name="Bechsgaard J."/>
        </authorList>
    </citation>
    <scope>NUCLEOTIDE SEQUENCE [LARGE SCALE GENOMIC DNA]</scope>
</reference>
<dbReference type="NCBIfam" id="TIGR01022">
    <property type="entry name" value="rpmJ_bact"/>
    <property type="match status" value="1"/>
</dbReference>
<protein>
    <recommendedName>
        <fullName evidence="7">Ribosomal protein</fullName>
    </recommendedName>
</protein>
<keyword evidence="6 7" id="KW-0687">Ribonucleoprotein</keyword>
<comment type="similarity">
    <text evidence="2 7">Belongs to the bacterial ribosomal protein bL36 family.</text>
</comment>
<dbReference type="AlphaFoldDB" id="A0A087T3K4"/>
<proteinExistence type="inferred from homology"/>
<evidence type="ECO:0000313" key="9">
    <source>
        <dbReference type="Proteomes" id="UP000054359"/>
    </source>
</evidence>
<dbReference type="InterPro" id="IPR000473">
    <property type="entry name" value="Ribosomal_bL36"/>
</dbReference>
<dbReference type="GO" id="GO:0005762">
    <property type="term" value="C:mitochondrial large ribosomal subunit"/>
    <property type="evidence" value="ECO:0007669"/>
    <property type="project" value="TreeGrafter"/>
</dbReference>
<dbReference type="EMBL" id="KK113246">
    <property type="protein sequence ID" value="KFM59693.1"/>
    <property type="molecule type" value="Genomic_DNA"/>
</dbReference>
<keyword evidence="9" id="KW-1185">Reference proteome</keyword>
<dbReference type="OrthoDB" id="10265903at2759"/>
<evidence type="ECO:0000256" key="5">
    <source>
        <dbReference type="ARBA" id="ARBA00023128"/>
    </source>
</evidence>
<evidence type="ECO:0000313" key="8">
    <source>
        <dbReference type="EMBL" id="KFM59693.1"/>
    </source>
</evidence>
<gene>
    <name evidence="8" type="ORF">X975_21224</name>
</gene>
<evidence type="ECO:0000256" key="6">
    <source>
        <dbReference type="ARBA" id="ARBA00023274"/>
    </source>
</evidence>
<evidence type="ECO:0000256" key="3">
    <source>
        <dbReference type="ARBA" id="ARBA00022946"/>
    </source>
</evidence>
<dbReference type="SUPFAM" id="SSF57840">
    <property type="entry name" value="Ribosomal protein L36"/>
    <property type="match status" value="1"/>
</dbReference>
<dbReference type="InterPro" id="IPR035977">
    <property type="entry name" value="Ribosomal_bL36_sp"/>
</dbReference>
<accession>A0A087T3K4</accession>
<dbReference type="InterPro" id="IPR052143">
    <property type="entry name" value="Mitoribosomal_bL36m"/>
</dbReference>
<dbReference type="PANTHER" id="PTHR46909:SF1">
    <property type="entry name" value="LARGE RIBOSOMAL SUBUNIT PROTEIN BL36M"/>
    <property type="match status" value="1"/>
</dbReference>
<organism evidence="8 9">
    <name type="scientific">Stegodyphus mimosarum</name>
    <name type="common">African social velvet spider</name>
    <dbReference type="NCBI Taxonomy" id="407821"/>
    <lineage>
        <taxon>Eukaryota</taxon>
        <taxon>Metazoa</taxon>
        <taxon>Ecdysozoa</taxon>
        <taxon>Arthropoda</taxon>
        <taxon>Chelicerata</taxon>
        <taxon>Arachnida</taxon>
        <taxon>Araneae</taxon>
        <taxon>Araneomorphae</taxon>
        <taxon>Entelegynae</taxon>
        <taxon>Eresoidea</taxon>
        <taxon>Eresidae</taxon>
        <taxon>Stegodyphus</taxon>
    </lineage>
</organism>
<dbReference type="Pfam" id="PF00444">
    <property type="entry name" value="Ribosomal_L36"/>
    <property type="match status" value="1"/>
</dbReference>
<evidence type="ECO:0000256" key="1">
    <source>
        <dbReference type="ARBA" id="ARBA00004173"/>
    </source>
</evidence>
<evidence type="ECO:0000256" key="4">
    <source>
        <dbReference type="ARBA" id="ARBA00022980"/>
    </source>
</evidence>
<evidence type="ECO:0000256" key="7">
    <source>
        <dbReference type="RuleBase" id="RU000570"/>
    </source>
</evidence>
<keyword evidence="4 7" id="KW-0689">Ribosomal protein</keyword>
<dbReference type="GO" id="GO:0006412">
    <property type="term" value="P:translation"/>
    <property type="evidence" value="ECO:0007669"/>
    <property type="project" value="InterPro"/>
</dbReference>
<dbReference type="PANTHER" id="PTHR46909">
    <property type="entry name" value="39S RIBOSOMAL PROTEIN L36, MITOCHONDRIAL"/>
    <property type="match status" value="1"/>
</dbReference>
<keyword evidence="3" id="KW-0809">Transit peptide</keyword>
<comment type="subcellular location">
    <subcellularLocation>
        <location evidence="1">Mitochondrion</location>
    </subcellularLocation>
</comment>